<dbReference type="InterPro" id="IPR054232">
    <property type="entry name" value="DUF6957"/>
</dbReference>
<gene>
    <name evidence="2" type="ORF">AWV77_07440</name>
</gene>
<evidence type="ECO:0000313" key="2">
    <source>
        <dbReference type="EMBL" id="KWU51861.1"/>
    </source>
</evidence>
<organism evidence="2 3">
    <name type="scientific">Pseudomonas palleroniana</name>
    <dbReference type="NCBI Taxonomy" id="191390"/>
    <lineage>
        <taxon>Bacteria</taxon>
        <taxon>Pseudomonadati</taxon>
        <taxon>Pseudomonadota</taxon>
        <taxon>Gammaproteobacteria</taxon>
        <taxon>Pseudomonadales</taxon>
        <taxon>Pseudomonadaceae</taxon>
        <taxon>Pseudomonas</taxon>
    </lineage>
</organism>
<accession>A0A0X7K801</accession>
<evidence type="ECO:0000313" key="3">
    <source>
        <dbReference type="Proteomes" id="UP000067111"/>
    </source>
</evidence>
<dbReference type="EMBL" id="LRMR01000006">
    <property type="protein sequence ID" value="KWU51861.1"/>
    <property type="molecule type" value="Genomic_DNA"/>
</dbReference>
<dbReference type="OrthoDB" id="7020948at2"/>
<feature type="domain" description="DUF6957" evidence="1">
    <location>
        <begin position="19"/>
        <end position="126"/>
    </location>
</feature>
<sequence length="133" mass="14730">MDLTRLAKLFGGQGTPIDGCSLSAKEAALSAQEKYAPRPYCLVSDWTILDLEVNSDELMALHTRGLEPVLVYAPCVVLDSRGRYQPGDWVRTSFQIGFESSGFFLTKNTVYVLLGRGNRQWITIDDLDALVGQ</sequence>
<dbReference type="AlphaFoldDB" id="A0A0X7K801"/>
<dbReference type="Pfam" id="PF22275">
    <property type="entry name" value="DUF6957"/>
    <property type="match status" value="1"/>
</dbReference>
<name>A0A0X7K801_9PSED</name>
<proteinExistence type="predicted"/>
<dbReference type="Proteomes" id="UP000067111">
    <property type="component" value="Unassembled WGS sequence"/>
</dbReference>
<reference evidence="3" key="1">
    <citation type="submission" date="2016-01" db="EMBL/GenBank/DDBJ databases">
        <authorList>
            <person name="Gamez R.M."/>
            <person name="Rodriguez F."/>
            <person name="Bernal J.F."/>
            <person name="Agarwala R."/>
            <person name="Landsman D."/>
            <person name="Marino-Ramirez L."/>
        </authorList>
    </citation>
    <scope>NUCLEOTIDE SEQUENCE [LARGE SCALE GENOMIC DNA]</scope>
    <source>
        <strain evidence="3">Ps006</strain>
    </source>
</reference>
<protein>
    <recommendedName>
        <fullName evidence="1">DUF6957 domain-containing protein</fullName>
    </recommendedName>
</protein>
<comment type="caution">
    <text evidence="2">The sequence shown here is derived from an EMBL/GenBank/DDBJ whole genome shotgun (WGS) entry which is preliminary data.</text>
</comment>
<evidence type="ECO:0000259" key="1">
    <source>
        <dbReference type="Pfam" id="PF22275"/>
    </source>
</evidence>